<dbReference type="AlphaFoldDB" id="A0A1F4PZF6"/>
<accession>A0A1F4PZF6</accession>
<sequence length="168" mass="19585">MLKRAVSIILLLIVFAGMGLSQFQDPRAAKLRKFLDKYPDSPLKSHVNEMVYCADHFGLDYRLYLAIAGAESTFGRCYPKRNHNLTGVANGGKRFRSIYDNIYRTNELIATGKWYRRYRKTRNIKDFVYTYKGKPPYKHYISTIRYVFAEVEKISVNNGQPKLLLTQK</sequence>
<reference evidence="1 2" key="1">
    <citation type="journal article" date="2016" name="Nat. Commun.">
        <title>Thousands of microbial genomes shed light on interconnected biogeochemical processes in an aquifer system.</title>
        <authorList>
            <person name="Anantharaman K."/>
            <person name="Brown C.T."/>
            <person name="Hug L.A."/>
            <person name="Sharon I."/>
            <person name="Castelle C.J."/>
            <person name="Probst A.J."/>
            <person name="Thomas B.C."/>
            <person name="Singh A."/>
            <person name="Wilkins M.J."/>
            <person name="Karaoz U."/>
            <person name="Brodie E.L."/>
            <person name="Williams K.H."/>
            <person name="Hubbard S.S."/>
            <person name="Banfield J.F."/>
        </authorList>
    </citation>
    <scope>NUCLEOTIDE SEQUENCE [LARGE SCALE GENOMIC DNA]</scope>
</reference>
<evidence type="ECO:0000313" key="2">
    <source>
        <dbReference type="Proteomes" id="UP000178724"/>
    </source>
</evidence>
<protein>
    <recommendedName>
        <fullName evidence="3">Mannosyl-glycoprotein endo-beta-N-acetylglucosamidase-like domain-containing protein</fullName>
    </recommendedName>
</protein>
<evidence type="ECO:0000313" key="1">
    <source>
        <dbReference type="EMBL" id="OGB88976.1"/>
    </source>
</evidence>
<gene>
    <name evidence="1" type="ORF">A2625_04535</name>
</gene>
<proteinExistence type="predicted"/>
<evidence type="ECO:0008006" key="3">
    <source>
        <dbReference type="Google" id="ProtNLM"/>
    </source>
</evidence>
<dbReference type="Proteomes" id="UP000178724">
    <property type="component" value="Unassembled WGS sequence"/>
</dbReference>
<organism evidence="1 2">
    <name type="scientific">candidate division WOR-1 bacterium RIFCSPHIGHO2_01_FULL_53_15</name>
    <dbReference type="NCBI Taxonomy" id="1802564"/>
    <lineage>
        <taxon>Bacteria</taxon>
        <taxon>Bacillati</taxon>
        <taxon>Saganbacteria</taxon>
    </lineage>
</organism>
<comment type="caution">
    <text evidence="1">The sequence shown here is derived from an EMBL/GenBank/DDBJ whole genome shotgun (WGS) entry which is preliminary data.</text>
</comment>
<name>A0A1F4PZF6_UNCSA</name>
<dbReference type="EMBL" id="METM01000031">
    <property type="protein sequence ID" value="OGB88976.1"/>
    <property type="molecule type" value="Genomic_DNA"/>
</dbReference>